<accession>A0A447Z2A0</accession>
<dbReference type="InterPro" id="IPR006938">
    <property type="entry name" value="DUF624"/>
</dbReference>
<dbReference type="EMBL" id="LR134266">
    <property type="protein sequence ID" value="VED66417.1"/>
    <property type="molecule type" value="Genomic_DNA"/>
</dbReference>
<keyword evidence="1" id="KW-0812">Transmembrane</keyword>
<keyword evidence="1" id="KW-1133">Transmembrane helix</keyword>
<keyword evidence="1" id="KW-0472">Membrane</keyword>
<evidence type="ECO:0000313" key="3">
    <source>
        <dbReference type="Proteomes" id="UP000270025"/>
    </source>
</evidence>
<dbReference type="RefSeq" id="WP_126403653.1">
    <property type="nucleotide sequence ID" value="NZ_LR134266.1"/>
</dbReference>
<evidence type="ECO:0000313" key="2">
    <source>
        <dbReference type="EMBL" id="VED66417.1"/>
    </source>
</evidence>
<dbReference type="Pfam" id="PF04854">
    <property type="entry name" value="DUF624"/>
    <property type="match status" value="1"/>
</dbReference>
<sequence>MGRMIEFIFTRVYLAMLATGIFWALTFCGGILFGFGPASATIMSLYAEHGSDHKQYAWSEAWSLYKENFRRANQVFYTFFLIEAILIYGMYLMVQLPHLSLFQIFILLVNLIFLLVAPLTFAVYLKLQVHFDLSYLNSLKLSFIGAFLDIRAVTKFLLGTFLLGVVTHFVPALFFFVLLGLWHFFVNDIFQPVYETIRSKVVS</sequence>
<proteinExistence type="predicted"/>
<dbReference type="KEGG" id="svf:NCTC3166_00200"/>
<feature type="transmembrane region" description="Helical" evidence="1">
    <location>
        <begin position="101"/>
        <end position="127"/>
    </location>
</feature>
<gene>
    <name evidence="2" type="ORF">NCTC3166_00200</name>
</gene>
<name>A0A447Z2A0_9STRE</name>
<protein>
    <submittedName>
        <fullName evidence="2">Putative integral membrane protein</fullName>
    </submittedName>
</protein>
<organism evidence="2 3">
    <name type="scientific">Streptococcus viridans</name>
    <dbReference type="NCBI Taxonomy" id="78535"/>
    <lineage>
        <taxon>Bacteria</taxon>
        <taxon>Bacillati</taxon>
        <taxon>Bacillota</taxon>
        <taxon>Bacilli</taxon>
        <taxon>Lactobacillales</taxon>
        <taxon>Streptococcaceae</taxon>
        <taxon>Streptococcus</taxon>
    </lineage>
</organism>
<reference evidence="2 3" key="1">
    <citation type="submission" date="2018-12" db="EMBL/GenBank/DDBJ databases">
        <authorList>
            <consortium name="Pathogen Informatics"/>
        </authorList>
    </citation>
    <scope>NUCLEOTIDE SEQUENCE [LARGE SCALE GENOMIC DNA]</scope>
    <source>
        <strain evidence="2 3">NCTC3166</strain>
    </source>
</reference>
<feature type="transmembrane region" description="Helical" evidence="1">
    <location>
        <begin position="75"/>
        <end position="94"/>
    </location>
</feature>
<feature type="transmembrane region" description="Helical" evidence="1">
    <location>
        <begin position="157"/>
        <end position="185"/>
    </location>
</feature>
<dbReference type="Proteomes" id="UP000270025">
    <property type="component" value="Chromosome"/>
</dbReference>
<keyword evidence="3" id="KW-1185">Reference proteome</keyword>
<dbReference type="AlphaFoldDB" id="A0A447Z2A0"/>
<feature type="transmembrane region" description="Helical" evidence="1">
    <location>
        <begin position="12"/>
        <end position="35"/>
    </location>
</feature>
<evidence type="ECO:0000256" key="1">
    <source>
        <dbReference type="SAM" id="Phobius"/>
    </source>
</evidence>